<dbReference type="EMBL" id="UZAI01017991">
    <property type="protein sequence ID" value="VDP31861.1"/>
    <property type="molecule type" value="Genomic_DNA"/>
</dbReference>
<organism evidence="1 2">
    <name type="scientific">Schistosoma margrebowiei</name>
    <dbReference type="NCBI Taxonomy" id="48269"/>
    <lineage>
        <taxon>Eukaryota</taxon>
        <taxon>Metazoa</taxon>
        <taxon>Spiralia</taxon>
        <taxon>Lophotrochozoa</taxon>
        <taxon>Platyhelminthes</taxon>
        <taxon>Trematoda</taxon>
        <taxon>Digenea</taxon>
        <taxon>Strigeidida</taxon>
        <taxon>Schistosomatoidea</taxon>
        <taxon>Schistosomatidae</taxon>
        <taxon>Schistosoma</taxon>
    </lineage>
</organism>
<accession>A0A183MTZ1</accession>
<protein>
    <submittedName>
        <fullName evidence="1">Uncharacterized protein</fullName>
    </submittedName>
</protein>
<name>A0A183MTZ1_9TREM</name>
<dbReference type="Proteomes" id="UP000277204">
    <property type="component" value="Unassembled WGS sequence"/>
</dbReference>
<keyword evidence="2" id="KW-1185">Reference proteome</keyword>
<dbReference type="AlphaFoldDB" id="A0A183MTZ1"/>
<evidence type="ECO:0000313" key="2">
    <source>
        <dbReference type="Proteomes" id="UP000277204"/>
    </source>
</evidence>
<evidence type="ECO:0000313" key="1">
    <source>
        <dbReference type="EMBL" id="VDP31861.1"/>
    </source>
</evidence>
<sequence>MCETRKTSQIAAEMRKYSVTVFRIRETHWIQAEQKRLGTEEMLLYSDHAEENALHTKGVSLTKSEEAIK</sequence>
<proteinExistence type="predicted"/>
<reference evidence="1 2" key="1">
    <citation type="submission" date="2018-11" db="EMBL/GenBank/DDBJ databases">
        <authorList>
            <consortium name="Pathogen Informatics"/>
        </authorList>
    </citation>
    <scope>NUCLEOTIDE SEQUENCE [LARGE SCALE GENOMIC DNA]</scope>
    <source>
        <strain evidence="1 2">Zambia</strain>
    </source>
</reference>
<gene>
    <name evidence="1" type="ORF">SMRZ_LOCUS19516</name>
</gene>